<sequence>MRAVEAGAEEDRYTSDSICIPKRSDAALAHATAYTNEEVTGRRPPKWKRKIKCDEAKPWCFRCTSTSRRCEGYKTSEVQSTIASRQSSLLRSASASTSAAAAASATSPLSEGLLDTRLANSIDEHKAFHAFLHSGTFTLGCSSDIDLWCRYIPQLFHTEPAIRHAGLAIGSLLLQNGSMRLKEQSPIIKETGSGGDGAFAVHHYQKAIQSTLRSMQSGRKDIKLAGITCILFFSIEALQGHEHEALQLFKRGNQFRPISSFEDPNHADPILAGLEQSFSRLHIQSSMFEGSVIQTTETDADLDGAINSTIQAQTELSSLILITCRAVEEGIFMKWMPQFTQFVNVGDMDRGAALLQIQARVRQLRETLQRWHTRFLAYKEQSSRKRESVEEAILTGFLLLRSESIYFWMVGCTEQSELVYDSCLPRFQEAVNSAGQILDLMHRSGKVGPFSFELGLMPPLFVIIQKCRDPRVRRQALDLLRRAPAQEGLWNRDIIVQVCEKTIELEEGSDGFVREIPQDRIDIEIPEAMRIKLVKVDLRTTLEDGRTGDFVDFYSLPHGFDREWCITRDFFEV</sequence>
<dbReference type="Gene3D" id="4.10.240.10">
    <property type="entry name" value="Zn(2)-C6 fungal-type DNA-binding domain"/>
    <property type="match status" value="1"/>
</dbReference>
<feature type="domain" description="Zn(2)-C6 fungal-type" evidence="7">
    <location>
        <begin position="48"/>
        <end position="76"/>
    </location>
</feature>
<keyword evidence="9" id="KW-1185">Reference proteome</keyword>
<dbReference type="CDD" id="cd00067">
    <property type="entry name" value="GAL4"/>
    <property type="match status" value="1"/>
</dbReference>
<gene>
    <name evidence="8" type="ORF">PFICI_15248</name>
</gene>
<accession>W3WGP1</accession>
<keyword evidence="1" id="KW-0479">Metal-binding</keyword>
<dbReference type="Proteomes" id="UP000030651">
    <property type="component" value="Unassembled WGS sequence"/>
</dbReference>
<dbReference type="RefSeq" id="XP_007842020.1">
    <property type="nucleotide sequence ID" value="XM_007843829.1"/>
</dbReference>
<dbReference type="AlphaFoldDB" id="W3WGP1"/>
<organism evidence="8 9">
    <name type="scientific">Pestalotiopsis fici (strain W106-1 / CGMCC3.15140)</name>
    <dbReference type="NCBI Taxonomy" id="1229662"/>
    <lineage>
        <taxon>Eukaryota</taxon>
        <taxon>Fungi</taxon>
        <taxon>Dikarya</taxon>
        <taxon>Ascomycota</taxon>
        <taxon>Pezizomycotina</taxon>
        <taxon>Sordariomycetes</taxon>
        <taxon>Xylariomycetidae</taxon>
        <taxon>Amphisphaeriales</taxon>
        <taxon>Sporocadaceae</taxon>
        <taxon>Pestalotiopsis</taxon>
    </lineage>
</organism>
<dbReference type="HOGENOM" id="CLU_011409_12_2_1"/>
<dbReference type="InterPro" id="IPR001138">
    <property type="entry name" value="Zn2Cys6_DnaBD"/>
</dbReference>
<dbReference type="GO" id="GO:0000981">
    <property type="term" value="F:DNA-binding transcription factor activity, RNA polymerase II-specific"/>
    <property type="evidence" value="ECO:0007669"/>
    <property type="project" value="InterPro"/>
</dbReference>
<dbReference type="eggNOG" id="ENOG502RX4M">
    <property type="taxonomic scope" value="Eukaryota"/>
</dbReference>
<keyword evidence="4" id="KW-0238">DNA-binding</keyword>
<evidence type="ECO:0000256" key="1">
    <source>
        <dbReference type="ARBA" id="ARBA00022723"/>
    </source>
</evidence>
<dbReference type="EMBL" id="KI912124">
    <property type="protein sequence ID" value="ETS73073.1"/>
    <property type="molecule type" value="Genomic_DNA"/>
</dbReference>
<dbReference type="InParanoid" id="W3WGP1"/>
<dbReference type="KEGG" id="pfy:PFICI_15248"/>
<evidence type="ECO:0000259" key="7">
    <source>
        <dbReference type="Pfam" id="PF00172"/>
    </source>
</evidence>
<name>W3WGP1_PESFW</name>
<keyword evidence="2" id="KW-0862">Zinc</keyword>
<dbReference type="Pfam" id="PF00172">
    <property type="entry name" value="Zn_clus"/>
    <property type="match status" value="1"/>
</dbReference>
<dbReference type="InterPro" id="IPR052360">
    <property type="entry name" value="Transcr_Regulatory_Proteins"/>
</dbReference>
<evidence type="ECO:0000256" key="6">
    <source>
        <dbReference type="ARBA" id="ARBA00023242"/>
    </source>
</evidence>
<evidence type="ECO:0000313" key="8">
    <source>
        <dbReference type="EMBL" id="ETS73073.1"/>
    </source>
</evidence>
<dbReference type="PANTHER" id="PTHR36206">
    <property type="entry name" value="ASPERCRYPTIN BIOSYNTHESIS CLUSTER-SPECIFIC TRANSCRIPTION REGULATOR ATNN-RELATED"/>
    <property type="match status" value="1"/>
</dbReference>
<dbReference type="OrthoDB" id="3598904at2759"/>
<dbReference type="PANTHER" id="PTHR36206:SF12">
    <property type="entry name" value="ASPERCRYPTIN BIOSYNTHESIS CLUSTER-SPECIFIC TRANSCRIPTION REGULATOR ATNN-RELATED"/>
    <property type="match status" value="1"/>
</dbReference>
<protein>
    <recommendedName>
        <fullName evidence="7">Zn(2)-C6 fungal-type domain-containing protein</fullName>
    </recommendedName>
</protein>
<proteinExistence type="predicted"/>
<dbReference type="GO" id="GO:0008270">
    <property type="term" value="F:zinc ion binding"/>
    <property type="evidence" value="ECO:0007669"/>
    <property type="project" value="InterPro"/>
</dbReference>
<evidence type="ECO:0000256" key="4">
    <source>
        <dbReference type="ARBA" id="ARBA00023125"/>
    </source>
</evidence>
<dbReference type="GO" id="GO:0003677">
    <property type="term" value="F:DNA binding"/>
    <property type="evidence" value="ECO:0007669"/>
    <property type="project" value="UniProtKB-KW"/>
</dbReference>
<dbReference type="InterPro" id="IPR036864">
    <property type="entry name" value="Zn2-C6_fun-type_DNA-bd_sf"/>
</dbReference>
<evidence type="ECO:0000256" key="3">
    <source>
        <dbReference type="ARBA" id="ARBA00023015"/>
    </source>
</evidence>
<keyword evidence="5" id="KW-0804">Transcription</keyword>
<keyword evidence="3" id="KW-0805">Transcription regulation</keyword>
<dbReference type="SUPFAM" id="SSF57701">
    <property type="entry name" value="Zn2/Cys6 DNA-binding domain"/>
    <property type="match status" value="1"/>
</dbReference>
<evidence type="ECO:0000256" key="2">
    <source>
        <dbReference type="ARBA" id="ARBA00022833"/>
    </source>
</evidence>
<dbReference type="GeneID" id="19280261"/>
<evidence type="ECO:0000256" key="5">
    <source>
        <dbReference type="ARBA" id="ARBA00023163"/>
    </source>
</evidence>
<reference evidence="9" key="1">
    <citation type="journal article" date="2015" name="BMC Genomics">
        <title>Genomic and transcriptomic analysis of the endophytic fungus Pestalotiopsis fici reveals its lifestyle and high potential for synthesis of natural products.</title>
        <authorList>
            <person name="Wang X."/>
            <person name="Zhang X."/>
            <person name="Liu L."/>
            <person name="Xiang M."/>
            <person name="Wang W."/>
            <person name="Sun X."/>
            <person name="Che Y."/>
            <person name="Guo L."/>
            <person name="Liu G."/>
            <person name="Guo L."/>
            <person name="Wang C."/>
            <person name="Yin W.B."/>
            <person name="Stadler M."/>
            <person name="Zhang X."/>
            <person name="Liu X."/>
        </authorList>
    </citation>
    <scope>NUCLEOTIDE SEQUENCE [LARGE SCALE GENOMIC DNA]</scope>
    <source>
        <strain evidence="9">W106-1 / CGMCC3.15140</strain>
    </source>
</reference>
<keyword evidence="6" id="KW-0539">Nucleus</keyword>
<evidence type="ECO:0000313" key="9">
    <source>
        <dbReference type="Proteomes" id="UP000030651"/>
    </source>
</evidence>